<dbReference type="SUPFAM" id="SSF111369">
    <property type="entry name" value="HlyD-like secretion proteins"/>
    <property type="match status" value="2"/>
</dbReference>
<keyword evidence="3" id="KW-0812">Transmembrane</keyword>
<feature type="compositionally biased region" description="Polar residues" evidence="2">
    <location>
        <begin position="1"/>
        <end position="13"/>
    </location>
</feature>
<proteinExistence type="predicted"/>
<dbReference type="RefSeq" id="WP_267847984.1">
    <property type="nucleotide sequence ID" value="NZ_JAPMXC010000002.1"/>
</dbReference>
<comment type="subcellular location">
    <subcellularLocation>
        <location evidence="1">Cell envelope</location>
    </subcellularLocation>
</comment>
<evidence type="ECO:0000313" key="6">
    <source>
        <dbReference type="EMBL" id="MCY0388106.1"/>
    </source>
</evidence>
<organism evidence="6 7">
    <name type="scientific">Robbsia betulipollinis</name>
    <dbReference type="NCBI Taxonomy" id="2981849"/>
    <lineage>
        <taxon>Bacteria</taxon>
        <taxon>Pseudomonadati</taxon>
        <taxon>Pseudomonadota</taxon>
        <taxon>Betaproteobacteria</taxon>
        <taxon>Burkholderiales</taxon>
        <taxon>Burkholderiaceae</taxon>
        <taxon>Robbsia</taxon>
    </lineage>
</organism>
<feature type="region of interest" description="Disordered" evidence="2">
    <location>
        <begin position="248"/>
        <end position="272"/>
    </location>
</feature>
<dbReference type="Proteomes" id="UP001082899">
    <property type="component" value="Unassembled WGS sequence"/>
</dbReference>
<evidence type="ECO:0000313" key="7">
    <source>
        <dbReference type="Proteomes" id="UP001082899"/>
    </source>
</evidence>
<dbReference type="EMBL" id="JAPMXC010000002">
    <property type="protein sequence ID" value="MCY0388106.1"/>
    <property type="molecule type" value="Genomic_DNA"/>
</dbReference>
<dbReference type="PANTHER" id="PTHR30386">
    <property type="entry name" value="MEMBRANE FUSION SUBUNIT OF EMRAB-TOLC MULTIDRUG EFFLUX PUMP"/>
    <property type="match status" value="1"/>
</dbReference>
<dbReference type="InterPro" id="IPR050739">
    <property type="entry name" value="MFP"/>
</dbReference>
<feature type="compositionally biased region" description="Basic and acidic residues" evidence="2">
    <location>
        <begin position="90"/>
        <end position="105"/>
    </location>
</feature>
<dbReference type="Gene3D" id="2.40.50.100">
    <property type="match status" value="1"/>
</dbReference>
<evidence type="ECO:0000256" key="2">
    <source>
        <dbReference type="SAM" id="MobiDB-lite"/>
    </source>
</evidence>
<dbReference type="InterPro" id="IPR058625">
    <property type="entry name" value="MdtA-like_BSH"/>
</dbReference>
<gene>
    <name evidence="6" type="ORF">OVY01_12835</name>
</gene>
<keyword evidence="3" id="KW-0472">Membrane</keyword>
<dbReference type="Gene3D" id="2.40.30.170">
    <property type="match status" value="1"/>
</dbReference>
<dbReference type="InterPro" id="IPR058634">
    <property type="entry name" value="AaeA-lik-b-barrel"/>
</dbReference>
<comment type="caution">
    <text evidence="6">The sequence shown here is derived from an EMBL/GenBank/DDBJ whole genome shotgun (WGS) entry which is preliminary data.</text>
</comment>
<dbReference type="Gene3D" id="1.10.287.470">
    <property type="entry name" value="Helix hairpin bin"/>
    <property type="match status" value="1"/>
</dbReference>
<feature type="domain" description="Multidrug resistance protein MdtA-like barrel-sandwich hybrid" evidence="4">
    <location>
        <begin position="151"/>
        <end position="354"/>
    </location>
</feature>
<feature type="domain" description="p-hydroxybenzoic acid efflux pump subunit AaeA-like beta-barrel" evidence="5">
    <location>
        <begin position="359"/>
        <end position="449"/>
    </location>
</feature>
<protein>
    <submittedName>
        <fullName evidence="6">HlyD family secretion protein</fullName>
    </submittedName>
</protein>
<evidence type="ECO:0000259" key="5">
    <source>
        <dbReference type="Pfam" id="PF25963"/>
    </source>
</evidence>
<accession>A0ABT3ZNI0</accession>
<feature type="compositionally biased region" description="Polar residues" evidence="2">
    <location>
        <begin position="255"/>
        <end position="270"/>
    </location>
</feature>
<feature type="compositionally biased region" description="Basic and acidic residues" evidence="2">
    <location>
        <begin position="55"/>
        <end position="82"/>
    </location>
</feature>
<reference evidence="6" key="1">
    <citation type="submission" date="2022-11" db="EMBL/GenBank/DDBJ databases">
        <title>Robbsia betulipollinis sp. nov., isolated from pollen of birch (Betula pendula).</title>
        <authorList>
            <person name="Shi H."/>
            <person name="Ambika Manirajan B."/>
            <person name="Ratering S."/>
            <person name="Geissler-Plaum R."/>
            <person name="Schnell S."/>
        </authorList>
    </citation>
    <scope>NUCLEOTIDE SEQUENCE</scope>
    <source>
        <strain evidence="6">Bb-Pol-6</strain>
    </source>
</reference>
<dbReference type="PANTHER" id="PTHR30386:SF19">
    <property type="entry name" value="MULTIDRUG EXPORT PROTEIN EMRA-RELATED"/>
    <property type="match status" value="1"/>
</dbReference>
<feature type="compositionally biased region" description="Basic and acidic residues" evidence="2">
    <location>
        <begin position="31"/>
        <end position="44"/>
    </location>
</feature>
<sequence length="453" mass="48767">MVSQDNRASQDADNSGAAGVANERHLHVHVHVHDNENDGERDSGLVDANGHRNGTGKDDRDGGDEKNKSGGDGEQKGGHENDGNDGNDDQGEKGDEDGKGKDGKDGKRKGPGKKPLIILGIVVLLIAIVAIVFWFSTRNQESTDDAFTDGNAATIAPKVSGYVTKLAVNDNQRVKQGDLLVEIDPRDYIARRDEAAAQVGLARSQLHQAEVQYDLAKVQYPAQLSQARAQETSAQASLTNANSAYARQHGVDPRATSQQSIDQSTAQQRSARADVANAQAQVKVAAQIPLQLRRAAADVEARRQQVEQAKAQLAQAELNLSYTQLRAPYDGYVTRRNVQLGSLVQAGTSLFSLVSPMIWVTANFKESQLTKMRPGDKVAIEVDAYPDLNLSGHVDSVQQGTGSRFSAFPAENATGNYVKIVQRVPVKIVIDHGLDPNRPLPLGISVTPKVTLQ</sequence>
<dbReference type="Pfam" id="PF25963">
    <property type="entry name" value="Beta-barrel_AAEA"/>
    <property type="match status" value="1"/>
</dbReference>
<feature type="region of interest" description="Disordered" evidence="2">
    <location>
        <begin position="1"/>
        <end position="111"/>
    </location>
</feature>
<keyword evidence="7" id="KW-1185">Reference proteome</keyword>
<evidence type="ECO:0000256" key="3">
    <source>
        <dbReference type="SAM" id="Phobius"/>
    </source>
</evidence>
<name>A0ABT3ZNI0_9BURK</name>
<evidence type="ECO:0000256" key="1">
    <source>
        <dbReference type="ARBA" id="ARBA00004196"/>
    </source>
</evidence>
<dbReference type="Pfam" id="PF25917">
    <property type="entry name" value="BSH_RND"/>
    <property type="match status" value="1"/>
</dbReference>
<evidence type="ECO:0000259" key="4">
    <source>
        <dbReference type="Pfam" id="PF25917"/>
    </source>
</evidence>
<feature type="transmembrane region" description="Helical" evidence="3">
    <location>
        <begin position="116"/>
        <end position="135"/>
    </location>
</feature>
<keyword evidence="3" id="KW-1133">Transmembrane helix</keyword>